<reference evidence="5" key="2">
    <citation type="submission" date="2023-05" db="EMBL/GenBank/DDBJ databases">
        <authorList>
            <person name="Schelkunov M.I."/>
        </authorList>
    </citation>
    <scope>NUCLEOTIDE SEQUENCE</scope>
    <source>
        <strain evidence="5">Hsosn_3</strain>
        <tissue evidence="5">Leaf</tissue>
    </source>
</reference>
<dbReference type="InterPro" id="IPR016181">
    <property type="entry name" value="Acyl_CoA_acyltransferase"/>
</dbReference>
<dbReference type="SUPFAM" id="SSF55729">
    <property type="entry name" value="Acyl-CoA N-acyltransferases (Nat)"/>
    <property type="match status" value="1"/>
</dbReference>
<evidence type="ECO:0000256" key="3">
    <source>
        <dbReference type="SAM" id="MobiDB-lite"/>
    </source>
</evidence>
<dbReference type="GO" id="GO:0000977">
    <property type="term" value="F:RNA polymerase II transcription regulatory region sequence-specific DNA binding"/>
    <property type="evidence" value="ECO:0007669"/>
    <property type="project" value="TreeGrafter"/>
</dbReference>
<dbReference type="Pfam" id="PF23209">
    <property type="entry name" value="IDM1_C"/>
    <property type="match status" value="1"/>
</dbReference>
<sequence>MVPNLKSHRSGQAPKKLSRSASSHGTSRTAPNGQPKKKSVICRDLKLHMLISKEGGLLNGTEMTYCDNGKPLLKGYKAGSRIFCYHCSEKISPSEFEKHAAEKSGKQPHKKPYSYIQLENGLTLHQLALYLWKISSVVDNGNSSASEKGLLYDECLGFFHKDSSSLPMNTPAEWQCGFCRRKYTEQNSDASESRRVAEVHPIIKTDECATCVVGKNGEAGIVCALTVCSGYKNCDCLFSPLALITCLQCEKQFHVRCLKEHGNSDLKEKPKGKWFCSFDCDSACENIFSTLESFIIDGGEENIKDFFMEDKRSLNIPTTKAVRWRLLCAKSTYNDDQLLSDATSIFYENFLRVGSSVSDDDLLRSDDDLIQSDNDLIRDMVYGKKGQSRRMYCAVVTVGSTVVAAALFRVLGQDLAELPLAATAKANQRKGYLRLLISYLEKLLMLLNVRSFVLPATKNSKDMWKEKFGFEDMSSQQQKTYEENCWNMLEFPDTFMLHKVIAKNSKDDMEKSDRGRESI</sequence>
<dbReference type="InterPro" id="IPR032308">
    <property type="entry name" value="TDBD"/>
</dbReference>
<name>A0AAD8NA78_9APIA</name>
<dbReference type="GO" id="GO:0005634">
    <property type="term" value="C:nucleus"/>
    <property type="evidence" value="ECO:0007669"/>
    <property type="project" value="UniProtKB-SubCell"/>
</dbReference>
<dbReference type="Gene3D" id="3.30.40.10">
    <property type="entry name" value="Zinc/RING finger domain, C3HC4 (zinc finger)"/>
    <property type="match status" value="1"/>
</dbReference>
<evidence type="ECO:0000313" key="6">
    <source>
        <dbReference type="Proteomes" id="UP001237642"/>
    </source>
</evidence>
<evidence type="ECO:0000313" key="5">
    <source>
        <dbReference type="EMBL" id="KAK1400203.1"/>
    </source>
</evidence>
<dbReference type="GO" id="GO:0016747">
    <property type="term" value="F:acyltransferase activity, transferring groups other than amino-acyl groups"/>
    <property type="evidence" value="ECO:0007669"/>
    <property type="project" value="InterPro"/>
</dbReference>
<dbReference type="Proteomes" id="UP001237642">
    <property type="component" value="Unassembled WGS sequence"/>
</dbReference>
<proteinExistence type="predicted"/>
<comment type="subcellular location">
    <subcellularLocation>
        <location evidence="1">Nucleus</location>
    </subcellularLocation>
</comment>
<feature type="region of interest" description="Disordered" evidence="3">
    <location>
        <begin position="1"/>
        <end position="38"/>
    </location>
</feature>
<dbReference type="GO" id="GO:0003682">
    <property type="term" value="F:chromatin binding"/>
    <property type="evidence" value="ECO:0007669"/>
    <property type="project" value="TreeGrafter"/>
</dbReference>
<dbReference type="InterPro" id="IPR000182">
    <property type="entry name" value="GNAT_dom"/>
</dbReference>
<dbReference type="InterPro" id="IPR056511">
    <property type="entry name" value="IDM1_C"/>
</dbReference>
<protein>
    <submittedName>
        <fullName evidence="5">PHD-type domain-containing protein</fullName>
    </submittedName>
</protein>
<keyword evidence="2" id="KW-0539">Nucleus</keyword>
<feature type="domain" description="N-acetyltransferase" evidence="4">
    <location>
        <begin position="349"/>
        <end position="501"/>
    </location>
</feature>
<dbReference type="PROSITE" id="PS51186">
    <property type="entry name" value="GNAT"/>
    <property type="match status" value="1"/>
</dbReference>
<reference evidence="5" key="1">
    <citation type="submission" date="2023-02" db="EMBL/GenBank/DDBJ databases">
        <title>Genome of toxic invasive species Heracleum sosnowskyi carries increased number of genes despite the absence of recent whole-genome duplications.</title>
        <authorList>
            <person name="Schelkunov M."/>
            <person name="Shtratnikova V."/>
            <person name="Makarenko M."/>
            <person name="Klepikova A."/>
            <person name="Omelchenko D."/>
            <person name="Novikova G."/>
            <person name="Obukhova E."/>
            <person name="Bogdanov V."/>
            <person name="Penin A."/>
            <person name="Logacheva M."/>
        </authorList>
    </citation>
    <scope>NUCLEOTIDE SEQUENCE</scope>
    <source>
        <strain evidence="5">Hsosn_3</strain>
        <tissue evidence="5">Leaf</tissue>
    </source>
</reference>
<dbReference type="Gene3D" id="3.40.630.30">
    <property type="match status" value="1"/>
</dbReference>
<accession>A0AAD8NA78</accession>
<evidence type="ECO:0000259" key="4">
    <source>
        <dbReference type="PROSITE" id="PS51186"/>
    </source>
</evidence>
<gene>
    <name evidence="5" type="ORF">POM88_010066</name>
</gene>
<dbReference type="PANTHER" id="PTHR47025:SF9">
    <property type="entry name" value="PROTEIN, PUTATIVE-RELATED"/>
    <property type="match status" value="1"/>
</dbReference>
<evidence type="ECO:0000256" key="2">
    <source>
        <dbReference type="ARBA" id="ARBA00023242"/>
    </source>
</evidence>
<evidence type="ECO:0000256" key="1">
    <source>
        <dbReference type="ARBA" id="ARBA00004123"/>
    </source>
</evidence>
<dbReference type="Pfam" id="PF16135">
    <property type="entry name" value="TDBD"/>
    <property type="match status" value="1"/>
</dbReference>
<comment type="caution">
    <text evidence="5">The sequence shown here is derived from an EMBL/GenBank/DDBJ whole genome shotgun (WGS) entry which is preliminary data.</text>
</comment>
<keyword evidence="6" id="KW-1185">Reference proteome</keyword>
<dbReference type="AlphaFoldDB" id="A0AAD8NA78"/>
<dbReference type="GO" id="GO:0042393">
    <property type="term" value="F:histone binding"/>
    <property type="evidence" value="ECO:0007669"/>
    <property type="project" value="TreeGrafter"/>
</dbReference>
<dbReference type="GO" id="GO:0045944">
    <property type="term" value="P:positive regulation of transcription by RNA polymerase II"/>
    <property type="evidence" value="ECO:0007669"/>
    <property type="project" value="TreeGrafter"/>
</dbReference>
<feature type="compositionally biased region" description="Polar residues" evidence="3">
    <location>
        <begin position="19"/>
        <end position="32"/>
    </location>
</feature>
<dbReference type="InterPro" id="IPR013083">
    <property type="entry name" value="Znf_RING/FYVE/PHD"/>
</dbReference>
<dbReference type="EMBL" id="JAUIZM010000002">
    <property type="protein sequence ID" value="KAK1400203.1"/>
    <property type="molecule type" value="Genomic_DNA"/>
</dbReference>
<dbReference type="PANTHER" id="PTHR47025">
    <property type="entry name" value="AUTOIMMUNE REGULATOR"/>
    <property type="match status" value="1"/>
</dbReference>
<organism evidence="5 6">
    <name type="scientific">Heracleum sosnowskyi</name>
    <dbReference type="NCBI Taxonomy" id="360622"/>
    <lineage>
        <taxon>Eukaryota</taxon>
        <taxon>Viridiplantae</taxon>
        <taxon>Streptophyta</taxon>
        <taxon>Embryophyta</taxon>
        <taxon>Tracheophyta</taxon>
        <taxon>Spermatophyta</taxon>
        <taxon>Magnoliopsida</taxon>
        <taxon>eudicotyledons</taxon>
        <taxon>Gunneridae</taxon>
        <taxon>Pentapetalae</taxon>
        <taxon>asterids</taxon>
        <taxon>campanulids</taxon>
        <taxon>Apiales</taxon>
        <taxon>Apiaceae</taxon>
        <taxon>Apioideae</taxon>
        <taxon>apioid superclade</taxon>
        <taxon>Tordylieae</taxon>
        <taxon>Tordyliinae</taxon>
        <taxon>Heracleum</taxon>
    </lineage>
</organism>